<evidence type="ECO:0000256" key="8">
    <source>
        <dbReference type="ARBA" id="ARBA00022932"/>
    </source>
</evidence>
<evidence type="ECO:0000256" key="7">
    <source>
        <dbReference type="ARBA" id="ARBA00022705"/>
    </source>
</evidence>
<evidence type="ECO:0000256" key="2">
    <source>
        <dbReference type="ARBA" id="ARBA00009496"/>
    </source>
</evidence>
<evidence type="ECO:0000256" key="10">
    <source>
        <dbReference type="ARBA" id="ARBA00049244"/>
    </source>
</evidence>
<keyword evidence="13" id="KW-1185">Reference proteome</keyword>
<organism evidence="12 13">
    <name type="scientific">Koleobacter methoxysyntrophicus</name>
    <dbReference type="NCBI Taxonomy" id="2751313"/>
    <lineage>
        <taxon>Bacteria</taxon>
        <taxon>Bacillati</taxon>
        <taxon>Bacillota</taxon>
        <taxon>Clostridia</taxon>
        <taxon>Koleobacterales</taxon>
        <taxon>Koleobacteraceae</taxon>
        <taxon>Koleobacter</taxon>
    </lineage>
</organism>
<dbReference type="SUPFAM" id="SSF160975">
    <property type="entry name" value="AF1531-like"/>
    <property type="match status" value="1"/>
</dbReference>
<dbReference type="NCBIfam" id="NF005298">
    <property type="entry name" value="PRK06826.1"/>
    <property type="match status" value="1"/>
</dbReference>
<dbReference type="RefSeq" id="WP_206707625.1">
    <property type="nucleotide sequence ID" value="NZ_CP059066.1"/>
</dbReference>
<evidence type="ECO:0000256" key="6">
    <source>
        <dbReference type="ARBA" id="ARBA00022695"/>
    </source>
</evidence>
<dbReference type="Proteomes" id="UP000662904">
    <property type="component" value="Chromosome"/>
</dbReference>
<dbReference type="InterPro" id="IPR041931">
    <property type="entry name" value="DNA_pol3_alpha_thumb_dom"/>
</dbReference>
<proteinExistence type="inferred from homology"/>
<keyword evidence="6 12" id="KW-0548">Nucleotidyltransferase</keyword>
<dbReference type="InterPro" id="IPR040982">
    <property type="entry name" value="DNA_pol3_finger"/>
</dbReference>
<dbReference type="Gene3D" id="2.40.50.140">
    <property type="entry name" value="Nucleic acid-binding proteins"/>
    <property type="match status" value="1"/>
</dbReference>
<dbReference type="InterPro" id="IPR029460">
    <property type="entry name" value="DNAPol_HHH"/>
</dbReference>
<dbReference type="GO" id="GO:0008408">
    <property type="term" value="F:3'-5' exonuclease activity"/>
    <property type="evidence" value="ECO:0007669"/>
    <property type="project" value="InterPro"/>
</dbReference>
<dbReference type="Gene3D" id="1.10.10.1600">
    <property type="entry name" value="Bacterial DNA polymerase III alpha subunit, thumb domain"/>
    <property type="match status" value="1"/>
</dbReference>
<dbReference type="InterPro" id="IPR016195">
    <property type="entry name" value="Pol/histidinol_Pase-like"/>
</dbReference>
<sequence>MPEFVHLHVHTEYSLLDGAARIDNLIKKTRDLGMNSIAITDHGVMYGVIEFYKKAKELGIKPIIGCEIYMSTRTMYDKSPNIDDNQYHLVLLAKDRQGYKNLIKIVSLGFLEGFYYKPRVDLKVLEQYGEGLIALSGCLAGEIPSLILDNKYEKARELAVKYRDIFGAENFFLEIQDHGIREQRLINQELIKLSRETGIPLVATNDVHYLEKQDSKAHDVLLCIQTGKTVDEENRLKFPTDEFYLKNPYEMSELFSYIPEAIENTLKIAERCNLEIDFSELHLPEYDVPDGYDENTYLRELCYEGLERRYEKITPQIKERLEYELGIIKNMGFSSYFLIVWDFIKYARENGIMVGPGRGSAAGSLVAYCLHITNIDPLKYNLLFERFLNPERISMPDIDIDFCYERRQEVIDYVTKKYGSDRVAQIITFGTMAARAAIRDVGRALNFPYAEVDYIAKQVPFELGMTIEKALQANPELKKIYDENQRVKYLIDTSRAVEGLPRHASTHAAGVVISKLPLTEYVPLQKISDGNVTTQFSMNLLEELGLLKMDFLGLRTLTVIRDALNTIKHTKGEEIEIMKIPLDDPKVFEMLGRGETSGIFQLESSGMQSLIKELKPTVFEDIIAVVGLYRPGPIGSGATSDFILSKHGKKTIKYLHPKLEPILKETYGIILYQEQAMRIAQELAGFTLAQADILRKAMGKKKHDVMESQRQVFINGCRNNGIDEKIAAEIFDMIAYFAGYGFNKAHTAAYALIAYQTAYLKAHYPVEYMASLLTSVMDNTDKVSFYIEDCKRMGIKVLPPDINESLINFTVVGDKIRFGLAAVKNVGKNAIKAIIEARERKGKFVSLTDFCQRVDSGEITKKTVESLIKCGAFDSLGFYRSQLLAVHEKIMENVQSSKRNNLDGQISLFSLMKEEDKQGFQKDDLPDIKEFDKNELLSMEKETLGFYISGHPLSRYKDEIQKIATIDSRKIASSEGEGAVLDNSSVTVCGIIHQCRKKTTKTNNIMAFLTLEDLYGMIEVIIFPKVFEKYSNLLLEDNIVIIKGRVNYKEEEEGKIICEEVYPFKRTDDSKVFMKLKRDYNAEILESLKKVILQYPGRIPVYIWLEGEPNVVKADADLWIEPVNEAIDKLAALVGTENVQIIS</sequence>
<dbReference type="GO" id="GO:0005737">
    <property type="term" value="C:cytoplasm"/>
    <property type="evidence" value="ECO:0007669"/>
    <property type="project" value="UniProtKB-SubCell"/>
</dbReference>
<dbReference type="NCBIfam" id="NF004226">
    <property type="entry name" value="PRK05673.1"/>
    <property type="match status" value="1"/>
</dbReference>
<dbReference type="SUPFAM" id="SSF89550">
    <property type="entry name" value="PHP domain-like"/>
    <property type="match status" value="1"/>
</dbReference>
<comment type="subcellular location">
    <subcellularLocation>
        <location evidence="1">Cytoplasm</location>
    </subcellularLocation>
</comment>
<comment type="function">
    <text evidence="9">DNA polymerase III is a complex, multichain enzyme responsible for most of the replicative synthesis in bacteria. This DNA polymerase also exhibits 3' to 5' exonuclease activity. The alpha chain is the DNA polymerase.</text>
</comment>
<gene>
    <name evidence="12" type="primary">dnaE</name>
    <name evidence="12" type="ORF">H0A61_02719</name>
</gene>
<feature type="domain" description="Polymerase/histidinol phosphatase N-terminal" evidence="11">
    <location>
        <begin position="5"/>
        <end position="72"/>
    </location>
</feature>
<evidence type="ECO:0000256" key="9">
    <source>
        <dbReference type="ARBA" id="ARBA00025611"/>
    </source>
</evidence>
<evidence type="ECO:0000256" key="5">
    <source>
        <dbReference type="ARBA" id="ARBA00022679"/>
    </source>
</evidence>
<dbReference type="InterPro" id="IPR004805">
    <property type="entry name" value="DnaE2/DnaE/PolC"/>
</dbReference>
<dbReference type="CDD" id="cd04485">
    <property type="entry name" value="DnaE_OBF"/>
    <property type="match status" value="1"/>
</dbReference>
<dbReference type="InterPro" id="IPR012340">
    <property type="entry name" value="NA-bd_OB-fold"/>
</dbReference>
<name>A0A8A0RPK1_9FIRM</name>
<dbReference type="PANTHER" id="PTHR32294:SF0">
    <property type="entry name" value="DNA POLYMERASE III SUBUNIT ALPHA"/>
    <property type="match status" value="1"/>
</dbReference>
<dbReference type="Pfam" id="PF01336">
    <property type="entry name" value="tRNA_anti-codon"/>
    <property type="match status" value="1"/>
</dbReference>
<keyword evidence="5 12" id="KW-0808">Transferase</keyword>
<dbReference type="GO" id="GO:0003887">
    <property type="term" value="F:DNA-directed DNA polymerase activity"/>
    <property type="evidence" value="ECO:0007669"/>
    <property type="project" value="UniProtKB-KW"/>
</dbReference>
<dbReference type="GO" id="GO:0003676">
    <property type="term" value="F:nucleic acid binding"/>
    <property type="evidence" value="ECO:0007669"/>
    <property type="project" value="InterPro"/>
</dbReference>
<dbReference type="Pfam" id="PF17657">
    <property type="entry name" value="DNA_pol3_finger"/>
    <property type="match status" value="1"/>
</dbReference>
<dbReference type="InterPro" id="IPR004013">
    <property type="entry name" value="PHP_dom"/>
</dbReference>
<reference evidence="12" key="1">
    <citation type="submission" date="2020-07" db="EMBL/GenBank/DDBJ databases">
        <title>Koleobacter methoxysyntrophicus gen. nov., sp. nov., a novel anaerobic bacterium isolated from deep subsurface oil field and proposal of Koleobacterales ord. nov. in the phylum Firmicutes.</title>
        <authorList>
            <person name="Sakamoto S."/>
            <person name="Tamaki H."/>
        </authorList>
    </citation>
    <scope>NUCLEOTIDE SEQUENCE</scope>
    <source>
        <strain evidence="12">NRmbB1</strain>
    </source>
</reference>
<dbReference type="AlphaFoldDB" id="A0A8A0RPK1"/>
<evidence type="ECO:0000256" key="4">
    <source>
        <dbReference type="ARBA" id="ARBA00019114"/>
    </source>
</evidence>
<accession>A0A8A0RPK1</accession>
<dbReference type="CDD" id="cd12113">
    <property type="entry name" value="PHP_PolIIIA_DnaE3"/>
    <property type="match status" value="1"/>
</dbReference>
<evidence type="ECO:0000259" key="11">
    <source>
        <dbReference type="SMART" id="SM00481"/>
    </source>
</evidence>
<dbReference type="Gene3D" id="1.10.150.870">
    <property type="match status" value="1"/>
</dbReference>
<evidence type="ECO:0000256" key="3">
    <source>
        <dbReference type="ARBA" id="ARBA00012417"/>
    </source>
</evidence>
<dbReference type="EC" id="2.7.7.7" evidence="3"/>
<dbReference type="SMART" id="SM00481">
    <property type="entry name" value="POLIIIAc"/>
    <property type="match status" value="1"/>
</dbReference>
<dbReference type="GO" id="GO:0006260">
    <property type="term" value="P:DNA replication"/>
    <property type="evidence" value="ECO:0007669"/>
    <property type="project" value="UniProtKB-KW"/>
</dbReference>
<dbReference type="EMBL" id="CP059066">
    <property type="protein sequence ID" value="QSQ10315.1"/>
    <property type="molecule type" value="Genomic_DNA"/>
</dbReference>
<dbReference type="InterPro" id="IPR011708">
    <property type="entry name" value="DNA_pol3_alpha_NTPase_dom"/>
</dbReference>
<dbReference type="Pfam" id="PF02811">
    <property type="entry name" value="PHP"/>
    <property type="match status" value="1"/>
</dbReference>
<comment type="catalytic activity">
    <reaction evidence="10">
        <text>DNA(n) + a 2'-deoxyribonucleoside 5'-triphosphate = DNA(n+1) + diphosphate</text>
        <dbReference type="Rhea" id="RHEA:22508"/>
        <dbReference type="Rhea" id="RHEA-COMP:17339"/>
        <dbReference type="Rhea" id="RHEA-COMP:17340"/>
        <dbReference type="ChEBI" id="CHEBI:33019"/>
        <dbReference type="ChEBI" id="CHEBI:61560"/>
        <dbReference type="ChEBI" id="CHEBI:173112"/>
        <dbReference type="EC" id="2.7.7.7"/>
    </reaction>
</comment>
<keyword evidence="8" id="KW-0239">DNA-directed DNA polymerase</keyword>
<evidence type="ECO:0000313" key="13">
    <source>
        <dbReference type="Proteomes" id="UP000662904"/>
    </source>
</evidence>
<comment type="similarity">
    <text evidence="2">Belongs to the DNA polymerase type-C family. DnaE subfamily.</text>
</comment>
<keyword evidence="7" id="KW-0235">DNA replication</keyword>
<evidence type="ECO:0000256" key="1">
    <source>
        <dbReference type="ARBA" id="ARBA00004496"/>
    </source>
</evidence>
<dbReference type="Pfam" id="PF07733">
    <property type="entry name" value="DNA_pol3_alpha"/>
    <property type="match status" value="1"/>
</dbReference>
<dbReference type="KEGG" id="kme:H0A61_02719"/>
<evidence type="ECO:0000313" key="12">
    <source>
        <dbReference type="EMBL" id="QSQ10315.1"/>
    </source>
</evidence>
<dbReference type="PANTHER" id="PTHR32294">
    <property type="entry name" value="DNA POLYMERASE III SUBUNIT ALPHA"/>
    <property type="match status" value="1"/>
</dbReference>
<protein>
    <recommendedName>
        <fullName evidence="4">DNA polymerase III subunit alpha</fullName>
        <ecNumber evidence="3">2.7.7.7</ecNumber>
    </recommendedName>
</protein>
<dbReference type="Gene3D" id="3.20.20.140">
    <property type="entry name" value="Metal-dependent hydrolases"/>
    <property type="match status" value="1"/>
</dbReference>
<dbReference type="InterPro" id="IPR003141">
    <property type="entry name" value="Pol/His_phosphatase_N"/>
</dbReference>
<dbReference type="Pfam" id="PF14579">
    <property type="entry name" value="HHH_6"/>
    <property type="match status" value="1"/>
</dbReference>
<dbReference type="NCBIfam" id="TIGR00594">
    <property type="entry name" value="polc"/>
    <property type="match status" value="1"/>
</dbReference>
<dbReference type="InterPro" id="IPR004365">
    <property type="entry name" value="NA-bd_OB_tRNA"/>
</dbReference>